<accession>A0A2V4NIJ2</accession>
<evidence type="ECO:0008006" key="5">
    <source>
        <dbReference type="Google" id="ProtNLM"/>
    </source>
</evidence>
<name>A0A2V4NIJ2_9ACTN</name>
<organism evidence="3 4">
    <name type="scientific">Streptomyces tateyamensis</name>
    <dbReference type="NCBI Taxonomy" id="565073"/>
    <lineage>
        <taxon>Bacteria</taxon>
        <taxon>Bacillati</taxon>
        <taxon>Actinomycetota</taxon>
        <taxon>Actinomycetes</taxon>
        <taxon>Kitasatosporales</taxon>
        <taxon>Streptomycetaceae</taxon>
        <taxon>Streptomyces</taxon>
    </lineage>
</organism>
<proteinExistence type="predicted"/>
<comment type="caution">
    <text evidence="3">The sequence shown here is derived from an EMBL/GenBank/DDBJ whole genome shotgun (WGS) entry which is preliminary data.</text>
</comment>
<keyword evidence="2" id="KW-0732">Signal</keyword>
<evidence type="ECO:0000256" key="2">
    <source>
        <dbReference type="SAM" id="SignalP"/>
    </source>
</evidence>
<reference evidence="3 4" key="1">
    <citation type="submission" date="2018-03" db="EMBL/GenBank/DDBJ databases">
        <title>Bioinformatic expansion and discovery of thiopeptide antibiotics.</title>
        <authorList>
            <person name="Schwalen C.J."/>
            <person name="Hudson G.A."/>
            <person name="Mitchell D.A."/>
        </authorList>
    </citation>
    <scope>NUCLEOTIDE SEQUENCE [LARGE SCALE GENOMIC DNA]</scope>
    <source>
        <strain evidence="3 4">ATCC 21389</strain>
    </source>
</reference>
<feature type="chain" id="PRO_5016129347" description="DUF11 domain-containing protein" evidence="2">
    <location>
        <begin position="35"/>
        <end position="200"/>
    </location>
</feature>
<feature type="region of interest" description="Disordered" evidence="1">
    <location>
        <begin position="40"/>
        <end position="75"/>
    </location>
</feature>
<dbReference type="Proteomes" id="UP000248039">
    <property type="component" value="Unassembled WGS sequence"/>
</dbReference>
<feature type="signal peptide" evidence="2">
    <location>
        <begin position="1"/>
        <end position="34"/>
    </location>
</feature>
<evidence type="ECO:0000313" key="3">
    <source>
        <dbReference type="EMBL" id="PYC80245.1"/>
    </source>
</evidence>
<protein>
    <recommendedName>
        <fullName evidence="5">DUF11 domain-containing protein</fullName>
    </recommendedName>
</protein>
<evidence type="ECO:0000256" key="1">
    <source>
        <dbReference type="SAM" id="MobiDB-lite"/>
    </source>
</evidence>
<feature type="compositionally biased region" description="Pro residues" evidence="1">
    <location>
        <begin position="60"/>
        <end position="71"/>
    </location>
</feature>
<dbReference type="AlphaFoldDB" id="A0A2V4NIJ2"/>
<gene>
    <name evidence="3" type="ORF">C7C46_13235</name>
</gene>
<keyword evidence="4" id="KW-1185">Reference proteome</keyword>
<sequence>MDGSGRGARRWRSGWWRLGLAAVVCAAGTGTATAAVGGPPAAVRSHGPIHAPVGEETPALPSPTSPTPPAADAPTGLQLVDVSVDQLRRHGTATLHALIVNYGPAAVDAGFTATVHLPARTAFYGPLLPPGCHQDPAGPDLVCAFPEGLAPQRTATLELPLRPAPADVRHGERLTGGLITVLDPEHPGVSDSRTFEIEVA</sequence>
<evidence type="ECO:0000313" key="4">
    <source>
        <dbReference type="Proteomes" id="UP000248039"/>
    </source>
</evidence>
<dbReference type="EMBL" id="PYBW01000040">
    <property type="protein sequence ID" value="PYC80245.1"/>
    <property type="molecule type" value="Genomic_DNA"/>
</dbReference>